<protein>
    <submittedName>
        <fullName evidence="4">Class I SAM-dependent methyltransferase</fullName>
    </submittedName>
</protein>
<feature type="compositionally biased region" description="Basic and acidic residues" evidence="2">
    <location>
        <begin position="267"/>
        <end position="277"/>
    </location>
</feature>
<reference evidence="4" key="1">
    <citation type="submission" date="2022-06" db="EMBL/GenBank/DDBJ databases">
        <title>Genome sequence of Phormidium yuhuli AB48 isolated from an industrial photobioreactor environment.</title>
        <authorList>
            <person name="Qiu Y."/>
            <person name="Noonan A.J.C."/>
            <person name="Dofher K."/>
            <person name="Koch M."/>
            <person name="Kieft B."/>
            <person name="Lin X."/>
            <person name="Ziels R.M."/>
            <person name="Hallam S.J."/>
        </authorList>
    </citation>
    <scope>NUCLEOTIDE SEQUENCE</scope>
    <source>
        <strain evidence="4">AB48</strain>
    </source>
</reference>
<dbReference type="InterPro" id="IPR029063">
    <property type="entry name" value="SAM-dependent_MTases_sf"/>
</dbReference>
<accession>A0ABY5AVK9</accession>
<dbReference type="EMBL" id="CP098611">
    <property type="protein sequence ID" value="USR93080.1"/>
    <property type="molecule type" value="Genomic_DNA"/>
</dbReference>
<name>A0ABY5AVK9_9CYAN</name>
<dbReference type="PANTHER" id="PTHR43861">
    <property type="entry name" value="TRANS-ACONITATE 2-METHYLTRANSFERASE-RELATED"/>
    <property type="match status" value="1"/>
</dbReference>
<dbReference type="CDD" id="cd02440">
    <property type="entry name" value="AdoMet_MTases"/>
    <property type="match status" value="1"/>
</dbReference>
<dbReference type="Gene3D" id="3.40.50.150">
    <property type="entry name" value="Vaccinia Virus protein VP39"/>
    <property type="match status" value="1"/>
</dbReference>
<keyword evidence="1" id="KW-0808">Transferase</keyword>
<feature type="region of interest" description="Disordered" evidence="2">
    <location>
        <begin position="249"/>
        <end position="277"/>
    </location>
</feature>
<sequence>MTDDAIAQRQQQLIQEYGPWTNHNLRLGDKLYTMSANRCSGAEVKVRRVLQAVRDFCGEDLSRLRVLDLACLEGLYGLELALHGATVVGLEGRESNLAKARFSQEVLQLDNIEFVCDDVRNLSREAYGSFDVVLCIGIFYHLNAPDVFEFAQQIANVSSRLALFDTHVSSTAEQAYEYQGNTYWGRSYAEDHTAWGSIGNEESAWLTRPSFYNLLADVGFDSVYECHQPMVPKYEQMRREGQADRSTFLALHNPPHPLKTTDLLRNQPRDRYGDDSQ</sequence>
<dbReference type="Pfam" id="PF13649">
    <property type="entry name" value="Methyltransf_25"/>
    <property type="match status" value="1"/>
</dbReference>
<evidence type="ECO:0000259" key="3">
    <source>
        <dbReference type="Pfam" id="PF13649"/>
    </source>
</evidence>
<dbReference type="SUPFAM" id="SSF53335">
    <property type="entry name" value="S-adenosyl-L-methionine-dependent methyltransferases"/>
    <property type="match status" value="1"/>
</dbReference>
<keyword evidence="4" id="KW-0489">Methyltransferase</keyword>
<organism evidence="4 5">
    <name type="scientific">Phormidium yuhuli AB48</name>
    <dbReference type="NCBI Taxonomy" id="2940671"/>
    <lineage>
        <taxon>Bacteria</taxon>
        <taxon>Bacillati</taxon>
        <taxon>Cyanobacteriota</taxon>
        <taxon>Cyanophyceae</taxon>
        <taxon>Oscillatoriophycideae</taxon>
        <taxon>Oscillatoriales</taxon>
        <taxon>Oscillatoriaceae</taxon>
        <taxon>Phormidium</taxon>
        <taxon>Phormidium yuhuli</taxon>
    </lineage>
</organism>
<dbReference type="InterPro" id="IPR041698">
    <property type="entry name" value="Methyltransf_25"/>
</dbReference>
<keyword evidence="5" id="KW-1185">Reference proteome</keyword>
<dbReference type="RefSeq" id="WP_252665259.1">
    <property type="nucleotide sequence ID" value="NZ_CP098611.1"/>
</dbReference>
<evidence type="ECO:0000256" key="2">
    <source>
        <dbReference type="SAM" id="MobiDB-lite"/>
    </source>
</evidence>
<dbReference type="GO" id="GO:0008168">
    <property type="term" value="F:methyltransferase activity"/>
    <property type="evidence" value="ECO:0007669"/>
    <property type="project" value="UniProtKB-KW"/>
</dbReference>
<dbReference type="Proteomes" id="UP001056708">
    <property type="component" value="Chromosome"/>
</dbReference>
<proteinExistence type="predicted"/>
<dbReference type="GO" id="GO:0032259">
    <property type="term" value="P:methylation"/>
    <property type="evidence" value="ECO:0007669"/>
    <property type="project" value="UniProtKB-KW"/>
</dbReference>
<feature type="domain" description="Methyltransferase" evidence="3">
    <location>
        <begin position="66"/>
        <end position="157"/>
    </location>
</feature>
<evidence type="ECO:0000313" key="5">
    <source>
        <dbReference type="Proteomes" id="UP001056708"/>
    </source>
</evidence>
<evidence type="ECO:0000313" key="4">
    <source>
        <dbReference type="EMBL" id="USR93080.1"/>
    </source>
</evidence>
<gene>
    <name evidence="4" type="ORF">NEA10_01975</name>
</gene>
<evidence type="ECO:0000256" key="1">
    <source>
        <dbReference type="ARBA" id="ARBA00022679"/>
    </source>
</evidence>